<reference evidence="2" key="1">
    <citation type="submission" date="2011-12" db="EMBL/GenBank/DDBJ databases">
        <title>Complete sequence of Methanoregula formicicum SMSP.</title>
        <authorList>
            <person name="Lucas S."/>
            <person name="Han J."/>
            <person name="Lapidus A."/>
            <person name="Cheng J.-F."/>
            <person name="Goodwin L."/>
            <person name="Pitluck S."/>
            <person name="Peters L."/>
            <person name="Ovchinnikova G."/>
            <person name="Teshima H."/>
            <person name="Detter J.C."/>
            <person name="Han C."/>
            <person name="Tapia R."/>
            <person name="Land M."/>
            <person name="Hauser L."/>
            <person name="Kyrpides N."/>
            <person name="Ivanova N."/>
            <person name="Pagani I."/>
            <person name="Imachi H."/>
            <person name="Tamaki H."/>
            <person name="Sekiguchi Y."/>
            <person name="Kamagata Y."/>
            <person name="Cadillo-Quiroz H."/>
            <person name="Zinder S."/>
            <person name="Liu W.-T."/>
            <person name="Woyke T."/>
        </authorList>
    </citation>
    <scope>NUCLEOTIDE SEQUENCE [LARGE SCALE GENOMIC DNA]</scope>
    <source>
        <strain evidence="2">DSM 22288 / NBRC 105244 / SMSP</strain>
    </source>
</reference>
<dbReference type="eggNOG" id="arCOG06936">
    <property type="taxonomic scope" value="Archaea"/>
</dbReference>
<gene>
    <name evidence="1" type="ordered locus">Metfor_2031</name>
</gene>
<protein>
    <submittedName>
        <fullName evidence="1">Uncharacterized protein</fullName>
    </submittedName>
</protein>
<dbReference type="Proteomes" id="UP000010824">
    <property type="component" value="Chromosome"/>
</dbReference>
<evidence type="ECO:0000313" key="2">
    <source>
        <dbReference type="Proteomes" id="UP000010824"/>
    </source>
</evidence>
<dbReference type="EMBL" id="CP003167">
    <property type="protein sequence ID" value="AGB03044.1"/>
    <property type="molecule type" value="Genomic_DNA"/>
</dbReference>
<organism evidence="1 2">
    <name type="scientific">Methanoregula formicica (strain DSM 22288 / NBRC 105244 / SMSP)</name>
    <dbReference type="NCBI Taxonomy" id="593750"/>
    <lineage>
        <taxon>Archaea</taxon>
        <taxon>Methanobacteriati</taxon>
        <taxon>Methanobacteriota</taxon>
        <taxon>Stenosarchaea group</taxon>
        <taxon>Methanomicrobia</taxon>
        <taxon>Methanomicrobiales</taxon>
        <taxon>Methanoregulaceae</taxon>
        <taxon>Methanoregula</taxon>
    </lineage>
</organism>
<keyword evidence="2" id="KW-1185">Reference proteome</keyword>
<proteinExistence type="predicted"/>
<dbReference type="AlphaFoldDB" id="L0HIX2"/>
<dbReference type="RefSeq" id="WP_015286007.1">
    <property type="nucleotide sequence ID" value="NC_019943.1"/>
</dbReference>
<name>L0HIX2_METFS</name>
<sequence>MKQEDADWLVYHQIPPSEPITVADLTARCGLELSVTEDCLVRLERYCLIERAGPEVRMLTFGEALVKNQFKYEEDLPFVIENGIIKERRM</sequence>
<reference evidence="1 2" key="2">
    <citation type="journal article" date="2014" name="Genome Announc.">
        <title>Complete Genome Sequence of Methanoregula formicica SMSPT, a Mesophilic Hydrogenotrophic Methanogen Isolated from a Methanogenic Upflow Anaerobic Sludge Blanket Reactor.</title>
        <authorList>
            <person name="Yamamoto K."/>
            <person name="Tamaki H."/>
            <person name="Cadillo-Quiroz H."/>
            <person name="Imachi H."/>
            <person name="Kyrpides N."/>
            <person name="Woyke T."/>
            <person name="Goodwin L."/>
            <person name="Zinder S.H."/>
            <person name="Kamagata Y."/>
            <person name="Liu W.T."/>
        </authorList>
    </citation>
    <scope>NUCLEOTIDE SEQUENCE [LARGE SCALE GENOMIC DNA]</scope>
    <source>
        <strain evidence="2">DSM 22288 / NBRC 105244 / SMSP</strain>
    </source>
</reference>
<accession>L0HIX2</accession>
<dbReference type="InParanoid" id="L0HIX2"/>
<dbReference type="STRING" id="593750.Metfor_2031"/>
<dbReference type="HOGENOM" id="CLU_161792_0_0_2"/>
<evidence type="ECO:0000313" key="1">
    <source>
        <dbReference type="EMBL" id="AGB03044.1"/>
    </source>
</evidence>
<dbReference type="KEGG" id="mfo:Metfor_2031"/>
<dbReference type="GeneID" id="14309424"/>
<dbReference type="OrthoDB" id="116477at2157"/>